<evidence type="ECO:0000313" key="7">
    <source>
        <dbReference type="Proteomes" id="UP000298653"/>
    </source>
</evidence>
<comment type="similarity">
    <text evidence="4">Belongs to the zinc-containing alcohol dehydrogenase family.</text>
</comment>
<sequence>MSDKMNAIVFKDLGEFEYTKRPVPKVCHGDDVQIKILAASICGTDVHILRNPPGIEANKGIILGHECVGEVTEIGSDVMDLKVGDHIILDNNVPCGVCTPCQTGNSNLCKHMGSMGVHKDGVFAQYAVAPEKQMVRIPKEIPIDQAIFAEPLNCVMGAVKKLKVMPGDTALVLGGGPIGLYFTTLMKACGAGKVLVSEVSDFRTEYAKAQGADRVINPAKEDLKTEVLNETDGNGADIVIDAVGVLINDALMAVKSGGSILLFGQNGVARQEICQNDITARGLTVYGNFIGNYTLKNVANLLSSNRVDFTKMITHKLPLEDFETGLKAMQKGEALEVILDPFANE</sequence>
<evidence type="ECO:0000256" key="4">
    <source>
        <dbReference type="RuleBase" id="RU361277"/>
    </source>
</evidence>
<dbReference type="InterPro" id="IPR050129">
    <property type="entry name" value="Zn_alcohol_dh"/>
</dbReference>
<evidence type="ECO:0000259" key="5">
    <source>
        <dbReference type="SMART" id="SM00829"/>
    </source>
</evidence>
<dbReference type="InterPro" id="IPR013154">
    <property type="entry name" value="ADH-like_N"/>
</dbReference>
<dbReference type="GO" id="GO:0008743">
    <property type="term" value="F:L-threonine 3-dehydrogenase activity"/>
    <property type="evidence" value="ECO:0007669"/>
    <property type="project" value="UniProtKB-EC"/>
</dbReference>
<dbReference type="InterPro" id="IPR013149">
    <property type="entry name" value="ADH-like_C"/>
</dbReference>
<dbReference type="PANTHER" id="PTHR43401">
    <property type="entry name" value="L-THREONINE 3-DEHYDROGENASE"/>
    <property type="match status" value="1"/>
</dbReference>
<protein>
    <submittedName>
        <fullName evidence="6">L-threonine 3-dehydrogenase</fullName>
        <ecNumber evidence="6">1.1.1.103</ecNumber>
    </submittedName>
</protein>
<accession>A0A4P8IC07</accession>
<gene>
    <name evidence="6" type="ORF">AR1Y2_0731</name>
</gene>
<proteinExistence type="inferred from homology"/>
<dbReference type="InterPro" id="IPR011032">
    <property type="entry name" value="GroES-like_sf"/>
</dbReference>
<dbReference type="EC" id="1.1.1.103" evidence="6"/>
<dbReference type="GO" id="GO:0008270">
    <property type="term" value="F:zinc ion binding"/>
    <property type="evidence" value="ECO:0007669"/>
    <property type="project" value="InterPro"/>
</dbReference>
<dbReference type="InterPro" id="IPR020843">
    <property type="entry name" value="ER"/>
</dbReference>
<keyword evidence="7" id="KW-1185">Reference proteome</keyword>
<dbReference type="SMART" id="SM00829">
    <property type="entry name" value="PKS_ER"/>
    <property type="match status" value="1"/>
</dbReference>
<dbReference type="Gene3D" id="3.40.50.720">
    <property type="entry name" value="NAD(P)-binding Rossmann-like Domain"/>
    <property type="match status" value="1"/>
</dbReference>
<dbReference type="Proteomes" id="UP000298653">
    <property type="component" value="Chromosome"/>
</dbReference>
<evidence type="ECO:0000313" key="6">
    <source>
        <dbReference type="EMBL" id="QCP34185.1"/>
    </source>
</evidence>
<name>A0A4P8IC07_9FIRM</name>
<dbReference type="InterPro" id="IPR036291">
    <property type="entry name" value="NAD(P)-bd_dom_sf"/>
</dbReference>
<evidence type="ECO:0000256" key="2">
    <source>
        <dbReference type="ARBA" id="ARBA00022833"/>
    </source>
</evidence>
<keyword evidence="3 6" id="KW-0560">Oxidoreductase</keyword>
<dbReference type="Gene3D" id="3.90.180.10">
    <property type="entry name" value="Medium-chain alcohol dehydrogenases, catalytic domain"/>
    <property type="match status" value="1"/>
</dbReference>
<dbReference type="InterPro" id="IPR002328">
    <property type="entry name" value="ADH_Zn_CS"/>
</dbReference>
<dbReference type="KEGG" id="arf:AR1Y2_0731"/>
<organism evidence="6 7">
    <name type="scientific">Anaerostipes rhamnosivorans</name>
    <dbReference type="NCBI Taxonomy" id="1229621"/>
    <lineage>
        <taxon>Bacteria</taxon>
        <taxon>Bacillati</taxon>
        <taxon>Bacillota</taxon>
        <taxon>Clostridia</taxon>
        <taxon>Lachnospirales</taxon>
        <taxon>Lachnospiraceae</taxon>
        <taxon>Anaerostipes</taxon>
    </lineage>
</organism>
<keyword evidence="2 4" id="KW-0862">Zinc</keyword>
<evidence type="ECO:0000256" key="3">
    <source>
        <dbReference type="ARBA" id="ARBA00023002"/>
    </source>
</evidence>
<dbReference type="PANTHER" id="PTHR43401:SF2">
    <property type="entry name" value="L-THREONINE 3-DEHYDROGENASE"/>
    <property type="match status" value="1"/>
</dbReference>
<dbReference type="SUPFAM" id="SSF51735">
    <property type="entry name" value="NAD(P)-binding Rossmann-fold domains"/>
    <property type="match status" value="1"/>
</dbReference>
<dbReference type="SUPFAM" id="SSF50129">
    <property type="entry name" value="GroES-like"/>
    <property type="match status" value="1"/>
</dbReference>
<comment type="cofactor">
    <cofactor evidence="4">
        <name>Zn(2+)</name>
        <dbReference type="ChEBI" id="CHEBI:29105"/>
    </cofactor>
</comment>
<feature type="domain" description="Enoyl reductase (ER)" evidence="5">
    <location>
        <begin position="11"/>
        <end position="339"/>
    </location>
</feature>
<dbReference type="AlphaFoldDB" id="A0A4P8IC07"/>
<reference evidence="6 7" key="1">
    <citation type="submission" date="2019-05" db="EMBL/GenBank/DDBJ databases">
        <title>Complete genome sequencing of Anaerostipes rhamnosivorans.</title>
        <authorList>
            <person name="Bui T.P.N."/>
            <person name="de Vos W.M."/>
        </authorList>
    </citation>
    <scope>NUCLEOTIDE SEQUENCE [LARGE SCALE GENOMIC DNA]</scope>
    <source>
        <strain evidence="6 7">1y2</strain>
    </source>
</reference>
<dbReference type="EMBL" id="CP040058">
    <property type="protein sequence ID" value="QCP34185.1"/>
    <property type="molecule type" value="Genomic_DNA"/>
</dbReference>
<dbReference type="OrthoDB" id="9769198at2"/>
<evidence type="ECO:0000256" key="1">
    <source>
        <dbReference type="ARBA" id="ARBA00022723"/>
    </source>
</evidence>
<keyword evidence="1 4" id="KW-0479">Metal-binding</keyword>
<dbReference type="PROSITE" id="PS00059">
    <property type="entry name" value="ADH_ZINC"/>
    <property type="match status" value="1"/>
</dbReference>
<dbReference type="Pfam" id="PF08240">
    <property type="entry name" value="ADH_N"/>
    <property type="match status" value="1"/>
</dbReference>
<dbReference type="Pfam" id="PF00107">
    <property type="entry name" value="ADH_zinc_N"/>
    <property type="match status" value="1"/>
</dbReference>